<keyword evidence="9" id="KW-0864">Zinc transport</keyword>
<dbReference type="eggNOG" id="COG4531">
    <property type="taxonomic scope" value="Bacteria"/>
</dbReference>
<organism evidence="13 14">
    <name type="scientific">Oceaniovalibus guishaninsula JLT2003</name>
    <dbReference type="NCBI Taxonomy" id="1231392"/>
    <lineage>
        <taxon>Bacteria</taxon>
        <taxon>Pseudomonadati</taxon>
        <taxon>Pseudomonadota</taxon>
        <taxon>Alphaproteobacteria</taxon>
        <taxon>Rhodobacterales</taxon>
        <taxon>Roseobacteraceae</taxon>
        <taxon>Oceaniovalibus</taxon>
    </lineage>
</organism>
<dbReference type="EMBL" id="AMGO01000021">
    <property type="protein sequence ID" value="EKE44572.1"/>
    <property type="molecule type" value="Genomic_DNA"/>
</dbReference>
<keyword evidence="6 12" id="KW-0732">Signal</keyword>
<dbReference type="PATRIC" id="fig|1231392.3.peg.1416"/>
<dbReference type="InterPro" id="IPR006129">
    <property type="entry name" value="AdhesinB"/>
</dbReference>
<keyword evidence="11" id="KW-1015">Disulfide bond</keyword>
<dbReference type="GO" id="GO:0006829">
    <property type="term" value="P:zinc ion transport"/>
    <property type="evidence" value="ECO:0007669"/>
    <property type="project" value="UniProtKB-KW"/>
</dbReference>
<keyword evidence="8" id="KW-0862">Zinc</keyword>
<feature type="signal peptide" evidence="12">
    <location>
        <begin position="1"/>
        <end position="18"/>
    </location>
</feature>
<dbReference type="STRING" id="1231392.OCGS_1410"/>
<evidence type="ECO:0000313" key="13">
    <source>
        <dbReference type="EMBL" id="EKE44572.1"/>
    </source>
</evidence>
<dbReference type="GO" id="GO:0046872">
    <property type="term" value="F:metal ion binding"/>
    <property type="evidence" value="ECO:0007669"/>
    <property type="project" value="UniProtKB-KW"/>
</dbReference>
<keyword evidence="4" id="KW-0813">Transport</keyword>
<gene>
    <name evidence="13" type="ORF">OCGS_1410</name>
</gene>
<name>K2HDF0_9RHOB</name>
<dbReference type="OrthoDB" id="7346865at2"/>
<dbReference type="AlphaFoldDB" id="K2HDF0"/>
<evidence type="ECO:0000256" key="2">
    <source>
        <dbReference type="ARBA" id="ARBA00011028"/>
    </source>
</evidence>
<comment type="caution">
    <text evidence="13">The sequence shown here is derived from an EMBL/GenBank/DDBJ whole genome shotgun (WGS) entry which is preliminary data.</text>
</comment>
<evidence type="ECO:0000256" key="1">
    <source>
        <dbReference type="ARBA" id="ARBA00004418"/>
    </source>
</evidence>
<evidence type="ECO:0000256" key="10">
    <source>
        <dbReference type="ARBA" id="ARBA00023065"/>
    </source>
</evidence>
<keyword evidence="7" id="KW-0574">Periplasm</keyword>
<dbReference type="CDD" id="cd01019">
    <property type="entry name" value="ZnuA"/>
    <property type="match status" value="1"/>
</dbReference>
<proteinExistence type="inferred from homology"/>
<dbReference type="Proteomes" id="UP000006765">
    <property type="component" value="Unassembled WGS sequence"/>
</dbReference>
<feature type="chain" id="PRO_5003860628" description="High-affinity zinc uptake system protein ZnuA" evidence="12">
    <location>
        <begin position="19"/>
        <end position="294"/>
    </location>
</feature>
<sequence>MIFRLSLTLCLLAGIARADVPRVATDIAPIRSLAATVMDGLGDPSQIVRPGASPHGYAMRPSEASALQDADIVFWIGPELTPWLGDVIGTLAPGAALVPLLDLPDTNAVPFRTGDGFGGHDHPGRDPHAWLDPENGKAWLTAIAAELARLDPPNADAYAANARQGIARIEQAETDIAATLAAAKDMRFVVFHDAYRYFEDRFGLAASGAIALGDAASPGPARIERIRDAIADLGVACVFSEPQFNPALVRTVTEGTGARPAVLDPLGTGIAPGPAFYPALLRELADGLAACGGN</sequence>
<evidence type="ECO:0000256" key="7">
    <source>
        <dbReference type="ARBA" id="ARBA00022764"/>
    </source>
</evidence>
<dbReference type="Pfam" id="PF01297">
    <property type="entry name" value="ZnuA"/>
    <property type="match status" value="1"/>
</dbReference>
<dbReference type="PRINTS" id="PR00691">
    <property type="entry name" value="ADHESINB"/>
</dbReference>
<comment type="subcellular location">
    <subcellularLocation>
        <location evidence="1">Periplasm</location>
    </subcellularLocation>
</comment>
<evidence type="ECO:0000256" key="6">
    <source>
        <dbReference type="ARBA" id="ARBA00022729"/>
    </source>
</evidence>
<evidence type="ECO:0000256" key="9">
    <source>
        <dbReference type="ARBA" id="ARBA00022906"/>
    </source>
</evidence>
<evidence type="ECO:0000313" key="14">
    <source>
        <dbReference type="Proteomes" id="UP000006765"/>
    </source>
</evidence>
<dbReference type="RefSeq" id="WP_007426562.1">
    <property type="nucleotide sequence ID" value="NZ_AMGO01000021.1"/>
</dbReference>
<evidence type="ECO:0000256" key="12">
    <source>
        <dbReference type="SAM" id="SignalP"/>
    </source>
</evidence>
<comment type="similarity">
    <text evidence="2">Belongs to the bacterial solute-binding protein 9 family.</text>
</comment>
<dbReference type="Gene3D" id="3.40.50.1980">
    <property type="entry name" value="Nitrogenase molybdenum iron protein domain"/>
    <property type="match status" value="2"/>
</dbReference>
<dbReference type="InterPro" id="IPR050492">
    <property type="entry name" value="Bact_metal-bind_prot9"/>
</dbReference>
<keyword evidence="14" id="KW-1185">Reference proteome</keyword>
<evidence type="ECO:0000256" key="11">
    <source>
        <dbReference type="ARBA" id="ARBA00023157"/>
    </source>
</evidence>
<dbReference type="PANTHER" id="PTHR42953:SF3">
    <property type="entry name" value="HIGH-AFFINITY ZINC UPTAKE SYSTEM PROTEIN ZNUA"/>
    <property type="match status" value="1"/>
</dbReference>
<evidence type="ECO:0000256" key="4">
    <source>
        <dbReference type="ARBA" id="ARBA00022448"/>
    </source>
</evidence>
<evidence type="ECO:0000256" key="8">
    <source>
        <dbReference type="ARBA" id="ARBA00022833"/>
    </source>
</evidence>
<dbReference type="GO" id="GO:0042597">
    <property type="term" value="C:periplasmic space"/>
    <property type="evidence" value="ECO:0007669"/>
    <property type="project" value="UniProtKB-SubCell"/>
</dbReference>
<dbReference type="PANTHER" id="PTHR42953">
    <property type="entry name" value="HIGH-AFFINITY ZINC UPTAKE SYSTEM PROTEIN ZNUA-RELATED"/>
    <property type="match status" value="1"/>
</dbReference>
<keyword evidence="10" id="KW-0406">Ion transport</keyword>
<dbReference type="InterPro" id="IPR035520">
    <property type="entry name" value="ZnuA"/>
</dbReference>
<evidence type="ECO:0000256" key="5">
    <source>
        <dbReference type="ARBA" id="ARBA00022723"/>
    </source>
</evidence>
<protein>
    <recommendedName>
        <fullName evidence="3">High-affinity zinc uptake system protein ZnuA</fullName>
    </recommendedName>
</protein>
<keyword evidence="5" id="KW-0479">Metal-binding</keyword>
<evidence type="ECO:0000256" key="3">
    <source>
        <dbReference type="ARBA" id="ARBA00015915"/>
    </source>
</evidence>
<accession>K2HDF0</accession>
<dbReference type="InterPro" id="IPR006127">
    <property type="entry name" value="ZnuA-like"/>
</dbReference>
<dbReference type="GO" id="GO:0007155">
    <property type="term" value="P:cell adhesion"/>
    <property type="evidence" value="ECO:0007669"/>
    <property type="project" value="InterPro"/>
</dbReference>
<dbReference type="SUPFAM" id="SSF53807">
    <property type="entry name" value="Helical backbone' metal receptor"/>
    <property type="match status" value="1"/>
</dbReference>
<reference evidence="13 14" key="1">
    <citation type="journal article" date="2012" name="J. Bacteriol.">
        <title>Draft Genome Sequence of Oceaniovalibus guishaninsula JLT2003T.</title>
        <authorList>
            <person name="Tang K."/>
            <person name="Liu K."/>
            <person name="Jiao N."/>
        </authorList>
    </citation>
    <scope>NUCLEOTIDE SEQUENCE [LARGE SCALE GENOMIC DNA]</scope>
    <source>
        <strain evidence="13 14">JLT2003</strain>
    </source>
</reference>